<protein>
    <submittedName>
        <fullName evidence="2">Uncharacterized protein</fullName>
    </submittedName>
</protein>
<sequence>MDKSSLMIGTLLFVIFMFPIIYVLRKQKSIEAKQKKALNTIAGKHGLKLDKFETIGHLSLGLDSSNKILVAIDPKMEIDHLVIDLKKVSKVNISKNTLRVDSNKERIIHLGLQLAEQNSSKVTELVFYDEEDYESTDADIRLHEAKKWDEIIHKNMAV</sequence>
<keyword evidence="1" id="KW-0812">Transmembrane</keyword>
<proteinExistence type="predicted"/>
<name>A0A2T6AMT6_9FLAO</name>
<evidence type="ECO:0000313" key="2">
    <source>
        <dbReference type="EMBL" id="PTX45110.1"/>
    </source>
</evidence>
<dbReference type="EMBL" id="QBKQ01000001">
    <property type="protein sequence ID" value="PTX45110.1"/>
    <property type="molecule type" value="Genomic_DNA"/>
</dbReference>
<evidence type="ECO:0000256" key="1">
    <source>
        <dbReference type="SAM" id="Phobius"/>
    </source>
</evidence>
<comment type="caution">
    <text evidence="2">The sequence shown here is derived from an EMBL/GenBank/DDBJ whole genome shotgun (WGS) entry which is preliminary data.</text>
</comment>
<gene>
    <name evidence="2" type="ORF">C8P64_1100</name>
</gene>
<keyword evidence="3" id="KW-1185">Reference proteome</keyword>
<evidence type="ECO:0000313" key="3">
    <source>
        <dbReference type="Proteomes" id="UP000244174"/>
    </source>
</evidence>
<reference evidence="2 3" key="1">
    <citation type="submission" date="2018-04" db="EMBL/GenBank/DDBJ databases">
        <title>Genomic Encyclopedia of Archaeal and Bacterial Type Strains, Phase II (KMG-II): from individual species to whole genera.</title>
        <authorList>
            <person name="Goeker M."/>
        </authorList>
    </citation>
    <scope>NUCLEOTIDE SEQUENCE [LARGE SCALE GENOMIC DNA]</scope>
    <source>
        <strain evidence="2 3">DSM 23082</strain>
    </source>
</reference>
<keyword evidence="1" id="KW-0472">Membrane</keyword>
<organism evidence="2 3">
    <name type="scientific">Christiangramia gaetbulicola</name>
    <dbReference type="NCBI Taxonomy" id="703340"/>
    <lineage>
        <taxon>Bacteria</taxon>
        <taxon>Pseudomonadati</taxon>
        <taxon>Bacteroidota</taxon>
        <taxon>Flavobacteriia</taxon>
        <taxon>Flavobacteriales</taxon>
        <taxon>Flavobacteriaceae</taxon>
        <taxon>Christiangramia</taxon>
    </lineage>
</organism>
<dbReference type="Proteomes" id="UP000244174">
    <property type="component" value="Unassembled WGS sequence"/>
</dbReference>
<accession>A0A2T6AMT6</accession>
<dbReference type="AlphaFoldDB" id="A0A2T6AMT6"/>
<keyword evidence="1" id="KW-1133">Transmembrane helix</keyword>
<feature type="transmembrane region" description="Helical" evidence="1">
    <location>
        <begin position="6"/>
        <end position="24"/>
    </location>
</feature>